<sequence length="145" mass="16066">MRPVLVLDAEGRDYPVLECSPGFRARVGRLPPNTSLRDVVRDEGTVLAWMRETLTCISDRRPVPGPCELTLCMDHGQVTAICSVIKVGNFYDALRAADAPSPEGSGDENDLLRIELLLSHIRHCPGTRHRPRRRFRSAPPALASL</sequence>
<dbReference type="AlphaFoldDB" id="A0A7S1R4G9"/>
<organism evidence="2">
    <name type="scientific">Alexandrium catenella</name>
    <name type="common">Red tide dinoflagellate</name>
    <name type="synonym">Gonyaulax catenella</name>
    <dbReference type="NCBI Taxonomy" id="2925"/>
    <lineage>
        <taxon>Eukaryota</taxon>
        <taxon>Sar</taxon>
        <taxon>Alveolata</taxon>
        <taxon>Dinophyceae</taxon>
        <taxon>Gonyaulacales</taxon>
        <taxon>Pyrocystaceae</taxon>
        <taxon>Alexandrium</taxon>
    </lineage>
</organism>
<evidence type="ECO:0000256" key="1">
    <source>
        <dbReference type="SAM" id="MobiDB-lite"/>
    </source>
</evidence>
<name>A0A7S1R4G9_ALECA</name>
<gene>
    <name evidence="2" type="ORF">ACAT0790_LOCUS33856</name>
</gene>
<dbReference type="EMBL" id="HBGE01056121">
    <property type="protein sequence ID" value="CAD9155390.1"/>
    <property type="molecule type" value="Transcribed_RNA"/>
</dbReference>
<protein>
    <submittedName>
        <fullName evidence="2">Uncharacterized protein</fullName>
    </submittedName>
</protein>
<feature type="compositionally biased region" description="Basic residues" evidence="1">
    <location>
        <begin position="125"/>
        <end position="136"/>
    </location>
</feature>
<proteinExistence type="predicted"/>
<reference evidence="2" key="1">
    <citation type="submission" date="2021-01" db="EMBL/GenBank/DDBJ databases">
        <authorList>
            <person name="Corre E."/>
            <person name="Pelletier E."/>
            <person name="Niang G."/>
            <person name="Scheremetjew M."/>
            <person name="Finn R."/>
            <person name="Kale V."/>
            <person name="Holt S."/>
            <person name="Cochrane G."/>
            <person name="Meng A."/>
            <person name="Brown T."/>
            <person name="Cohen L."/>
        </authorList>
    </citation>
    <scope>NUCLEOTIDE SEQUENCE</scope>
    <source>
        <strain evidence="2">OF101</strain>
    </source>
</reference>
<feature type="region of interest" description="Disordered" evidence="1">
    <location>
        <begin position="125"/>
        <end position="145"/>
    </location>
</feature>
<evidence type="ECO:0000313" key="2">
    <source>
        <dbReference type="EMBL" id="CAD9155390.1"/>
    </source>
</evidence>
<accession>A0A7S1R4G9</accession>